<feature type="coiled-coil region" evidence="1">
    <location>
        <begin position="107"/>
        <end position="141"/>
    </location>
</feature>
<gene>
    <name evidence="4" type="ORF">BCF88_1042</name>
</gene>
<comment type="caution">
    <text evidence="4">The sequence shown here is derived from an EMBL/GenBank/DDBJ whole genome shotgun (WGS) entry which is preliminary data.</text>
</comment>
<organism evidence="4 5">
    <name type="scientific">Metamycoplasma alkalescens</name>
    <dbReference type="NCBI Taxonomy" id="45363"/>
    <lineage>
        <taxon>Bacteria</taxon>
        <taxon>Bacillati</taxon>
        <taxon>Mycoplasmatota</taxon>
        <taxon>Mycoplasmoidales</taxon>
        <taxon>Metamycoplasmataceae</taxon>
        <taxon>Metamycoplasma</taxon>
    </lineage>
</organism>
<evidence type="ECO:0000313" key="4">
    <source>
        <dbReference type="EMBL" id="PYF43137.1"/>
    </source>
</evidence>
<proteinExistence type="predicted"/>
<feature type="chain" id="PRO_5016433268" evidence="3">
    <location>
        <begin position="21"/>
        <end position="1294"/>
    </location>
</feature>
<accession>A0A318U5B1</accession>
<keyword evidence="2" id="KW-1133">Transmembrane helix</keyword>
<feature type="transmembrane region" description="Helical" evidence="2">
    <location>
        <begin position="1262"/>
        <end position="1285"/>
    </location>
</feature>
<keyword evidence="2" id="KW-0812">Transmembrane</keyword>
<keyword evidence="1" id="KW-0175">Coiled coil</keyword>
<evidence type="ECO:0000313" key="5">
    <source>
        <dbReference type="Proteomes" id="UP000247715"/>
    </source>
</evidence>
<dbReference type="Proteomes" id="UP000247715">
    <property type="component" value="Unassembled WGS sequence"/>
</dbReference>
<evidence type="ECO:0000256" key="2">
    <source>
        <dbReference type="SAM" id="Phobius"/>
    </source>
</evidence>
<dbReference type="RefSeq" id="WP_110858216.1">
    <property type="nucleotide sequence ID" value="NZ_LS991949.1"/>
</dbReference>
<evidence type="ECO:0000256" key="1">
    <source>
        <dbReference type="SAM" id="Coils"/>
    </source>
</evidence>
<feature type="signal peptide" evidence="3">
    <location>
        <begin position="1"/>
        <end position="20"/>
    </location>
</feature>
<protein>
    <submittedName>
        <fullName evidence="4">Uncharacterized protein</fullName>
    </submittedName>
</protein>
<reference evidence="4 5" key="1">
    <citation type="submission" date="2018-06" db="EMBL/GenBank/DDBJ databases">
        <title>Genomic Encyclopedia of Archaeal and Bacterial Type Strains, Phase II (KMG-II): from individual species to whole genera.</title>
        <authorList>
            <person name="Goeker M."/>
        </authorList>
    </citation>
    <scope>NUCLEOTIDE SEQUENCE [LARGE SCALE GENOMIC DNA]</scope>
    <source>
        <strain evidence="4 5">ATCC 29103</strain>
    </source>
</reference>
<dbReference type="EMBL" id="QKLP01000004">
    <property type="protein sequence ID" value="PYF43137.1"/>
    <property type="molecule type" value="Genomic_DNA"/>
</dbReference>
<sequence length="1294" mass="152498">MKKIKNKKLWLLFLSPISFAPLFSISASSYIIETKYYEFPDDWNKETIENLTFSPGISYSHLWIFDSIDKYKWEYKYEYSTEIPGSHGHEWDHWEDCSHAYTDIVKVDNYDKLVDSLSEKINFVNNEKERLENQIKEDLKKWNIDLNSVYEIEWKLEAKKAGFSTERWRGIEEKNLTDLHIKFFYKKTTIDDRKKFKNSWYKWKNQILNNQTSFNIHTDTGGKLDYEEKDPRFAQGNKSNKYYLDQFISNLNDKFNNENDLKLGYLIKDSNEHIDLFLQKDNVRSILAENIKINLIPTNAYTTRELVDRLKIKLGNWVDFEKNTTQLVPDELVRDPEDNKEIDLKGKKRWGGKWIAHSPTKILFDADLDETEIIKINGKKIDVLDRHFEMELLDDRKNSNDSERVFDADLFEPKKDDEKTEDNSHAKNEYKIEILKYAKKGNLDKDLEYTYTKVIKIDSRSSQMNFKWFAWDPQKNPKQKELIEEYLKNEKGEVLRDKNNNPILNPKYDPAIDKETGTKKQLVWFDFSKYTKENRMFIDANKQFLKEKDFSIYYQDDEQQKNYYSITKLPYNSKTLFAPHKGIKDLDNGVIMEASVLGKGALKTLIGKNKNFTLFKLNEEGYFEKPLYSDNYYLNLTNETSDNSYFSSSGIWLFASNTEKAISNFKLILIKENSNPQSLFTDNLPKISNVTPLFKTKQGLNFYNYLLKKELSLKQIEKLTYEDAMEHYKTYINALYENQKLTNEIEIIPKFKPIPQDHYSTTEFKAKYFGDVNAFANLYLDDFDFKELVKLDKLEFNQDKTGVIASFSLLTNELIYYLNRQVFIPIKFRDIEINKKIINLKLNQEYIIHTAKNSLKSNFLEKLNKKEIFKISEDEFQKINISYVFNLDINELVINVDLAEKYKNEYKLEPSHSFRMIINSFKTKEEDELDDDIFSNLELKEINLRGITDKKEAEIFILNELKKHLPNLEINKDYAIKNLDTVVTERIYPQANISPLNPPLSSLLILEAKSPKIGYKRIPVINTVNKILENDFDLATKKLIDFELNENRLSLLRKKIIDEINRQFLTEEFEVNKDIEIINFNAGIEFLAQGKNHSFQFIIKGLNAKIKNQTTINVKNTAKFVVDDEDPSYEPGDENNPEKAILYNLGVLKLDELSFMQHIFSELKTKIINEIIKQIQSKYFIEHNKHYKIDDNNLNILVREIGKKSEKPISKILILQPIEKVSKNTASIKITNHNKLFEPIDDIDNPNNSLSPQEQAARRKKFLLIFIPITILGLVIIGLVIWLIYIRKFKNKIS</sequence>
<keyword evidence="3" id="KW-0732">Signal</keyword>
<evidence type="ECO:0000256" key="3">
    <source>
        <dbReference type="SAM" id="SignalP"/>
    </source>
</evidence>
<dbReference type="NCBIfam" id="NF045892">
    <property type="entry name" value="ICE_Mbov_0399"/>
    <property type="match status" value="1"/>
</dbReference>
<keyword evidence="2" id="KW-0472">Membrane</keyword>
<name>A0A318U5B1_9BACT</name>